<dbReference type="SUPFAM" id="SSF53098">
    <property type="entry name" value="Ribonuclease H-like"/>
    <property type="match status" value="1"/>
</dbReference>
<dbReference type="PANTHER" id="PTHR33206:SF1">
    <property type="entry name" value="DNA-DIRECTED DNA POLYMERASE"/>
    <property type="match status" value="1"/>
</dbReference>
<dbReference type="InterPro" id="IPR043502">
    <property type="entry name" value="DNA/RNA_pol_sf"/>
</dbReference>
<proteinExistence type="predicted"/>
<dbReference type="VEuPathDB" id="FungiDB:BDEG_24597"/>
<dbReference type="Proteomes" id="UP000077115">
    <property type="component" value="Unassembled WGS sequence"/>
</dbReference>
<dbReference type="InterPro" id="IPR036397">
    <property type="entry name" value="RNaseH_sf"/>
</dbReference>
<dbReference type="PROSITE" id="PS50994">
    <property type="entry name" value="INTEGRASE"/>
    <property type="match status" value="1"/>
</dbReference>
<reference evidence="3 4" key="1">
    <citation type="submission" date="2006-10" db="EMBL/GenBank/DDBJ databases">
        <title>The Genome Sequence of Batrachochytrium dendrobatidis JEL423.</title>
        <authorList>
            <consortium name="The Broad Institute Genome Sequencing Platform"/>
            <person name="Birren B."/>
            <person name="Lander E."/>
            <person name="Galagan J."/>
            <person name="Cuomo C."/>
            <person name="Devon K."/>
            <person name="Jaffe D."/>
            <person name="Butler J."/>
            <person name="Alvarez P."/>
            <person name="Gnerre S."/>
            <person name="Grabherr M."/>
            <person name="Kleber M."/>
            <person name="Mauceli E."/>
            <person name="Brockman W."/>
            <person name="Young S."/>
            <person name="LaButti K."/>
            <person name="Sykes S."/>
            <person name="DeCaprio D."/>
            <person name="Crawford M."/>
            <person name="Koehrsen M."/>
            <person name="Engels R."/>
            <person name="Montgomery P."/>
            <person name="Pearson M."/>
            <person name="Howarth C."/>
            <person name="Larson L."/>
            <person name="White J."/>
            <person name="O'Leary S."/>
            <person name="Kodira C."/>
            <person name="Zeng Q."/>
            <person name="Yandava C."/>
            <person name="Alvarado L."/>
            <person name="Longcore J."/>
            <person name="James T."/>
        </authorList>
    </citation>
    <scope>NUCLEOTIDE SEQUENCE [LARGE SCALE GENOMIC DNA]</scope>
    <source>
        <strain evidence="3 4">JEL423</strain>
    </source>
</reference>
<dbReference type="GO" id="GO:0003676">
    <property type="term" value="F:nucleic acid binding"/>
    <property type="evidence" value="ECO:0007669"/>
    <property type="project" value="InterPro"/>
</dbReference>
<evidence type="ECO:0000313" key="4">
    <source>
        <dbReference type="Proteomes" id="UP000077115"/>
    </source>
</evidence>
<dbReference type="InterPro" id="IPR001584">
    <property type="entry name" value="Integrase_cat-core"/>
</dbReference>
<organism evidence="3 4">
    <name type="scientific">Batrachochytrium dendrobatidis (strain JEL423)</name>
    <dbReference type="NCBI Taxonomy" id="403673"/>
    <lineage>
        <taxon>Eukaryota</taxon>
        <taxon>Fungi</taxon>
        <taxon>Fungi incertae sedis</taxon>
        <taxon>Chytridiomycota</taxon>
        <taxon>Chytridiomycota incertae sedis</taxon>
        <taxon>Chytridiomycetes</taxon>
        <taxon>Rhizophydiales</taxon>
        <taxon>Rhizophydiales incertae sedis</taxon>
        <taxon>Batrachochytrium</taxon>
    </lineage>
</organism>
<dbReference type="Gene3D" id="3.30.420.10">
    <property type="entry name" value="Ribonuclease H-like superfamily/Ribonuclease H"/>
    <property type="match status" value="1"/>
</dbReference>
<evidence type="ECO:0000313" key="3">
    <source>
        <dbReference type="EMBL" id="OAJ40914.1"/>
    </source>
</evidence>
<dbReference type="OrthoDB" id="110590at2759"/>
<evidence type="ECO:0000259" key="2">
    <source>
        <dbReference type="PROSITE" id="PS50994"/>
    </source>
</evidence>
<protein>
    <recommendedName>
        <fullName evidence="2">Integrase catalytic domain-containing protein</fullName>
    </recommendedName>
</protein>
<accession>A0A177WMM9</accession>
<feature type="region of interest" description="Disordered" evidence="1">
    <location>
        <begin position="291"/>
        <end position="318"/>
    </location>
</feature>
<dbReference type="GO" id="GO:0015074">
    <property type="term" value="P:DNA integration"/>
    <property type="evidence" value="ECO:0007669"/>
    <property type="project" value="InterPro"/>
</dbReference>
<dbReference type="EMBL" id="DS022305">
    <property type="protein sequence ID" value="OAJ40914.1"/>
    <property type="molecule type" value="Genomic_DNA"/>
</dbReference>
<dbReference type="SUPFAM" id="SSF56672">
    <property type="entry name" value="DNA/RNA polymerases"/>
    <property type="match status" value="1"/>
</dbReference>
<dbReference type="PANTHER" id="PTHR33206">
    <property type="entry name" value="PROTEIN CBG10425"/>
    <property type="match status" value="1"/>
</dbReference>
<reference evidence="3 4" key="2">
    <citation type="submission" date="2016-05" db="EMBL/GenBank/DDBJ databases">
        <title>Lineage-specific infection strategies underlie the spectrum of fungal disease in amphibians.</title>
        <authorList>
            <person name="Cuomo C.A."/>
            <person name="Farrer R.A."/>
            <person name="James T."/>
            <person name="Longcore J."/>
            <person name="Birren B."/>
        </authorList>
    </citation>
    <scope>NUCLEOTIDE SEQUENCE [LARGE SCALE GENOMIC DNA]</scope>
    <source>
        <strain evidence="3 4">JEL423</strain>
    </source>
</reference>
<name>A0A177WMM9_BATDL</name>
<gene>
    <name evidence="3" type="ORF">BDEG_24597</name>
</gene>
<dbReference type="GO" id="GO:0005634">
    <property type="term" value="C:nucleus"/>
    <property type="evidence" value="ECO:0007669"/>
    <property type="project" value="UniProtKB-ARBA"/>
</dbReference>
<feature type="compositionally biased region" description="Basic and acidic residues" evidence="1">
    <location>
        <begin position="293"/>
        <end position="318"/>
    </location>
</feature>
<evidence type="ECO:0000256" key="1">
    <source>
        <dbReference type="SAM" id="MobiDB-lite"/>
    </source>
</evidence>
<feature type="domain" description="Integrase catalytic" evidence="2">
    <location>
        <begin position="127"/>
        <end position="327"/>
    </location>
</feature>
<sequence>MMKLMGNSSYGKCITDFLKHETVKIVTGDNYIKNIRRNNYIEHQDLNQGCEFRFKKMSFKQSLPIHIRFQVYQLAKLRMLQFYYDSIDYSIDKSDYQYCMMDTDSAYIAISDESLEVIKPSLKDEFKKNRHLWLERDDTIENKVYDSRTPGLFKLEYEGNCIISLASKIRKAFVVAIKSKSQTTEAMRFVFAARKPILVQSDNGTEFLNNSFQQLLKEYVVRQITVNVGDHNRQGLIESINDTPESRYQANPKTGTIKSKALNTQIKIGDKVRILIEKGTFTKGLNHLTHTNEQVERERPMSNKERRNKRELEELERIPEPKNKRRKIFQGTYFLENYYTQNKESKRLRYRNNYANNSDIERGRLQKYKKA</sequence>
<dbReference type="AlphaFoldDB" id="A0A177WMM9"/>
<dbReference type="InterPro" id="IPR012337">
    <property type="entry name" value="RNaseH-like_sf"/>
</dbReference>